<organism evidence="1">
    <name type="scientific">Anguilla anguilla</name>
    <name type="common">European freshwater eel</name>
    <name type="synonym">Muraena anguilla</name>
    <dbReference type="NCBI Taxonomy" id="7936"/>
    <lineage>
        <taxon>Eukaryota</taxon>
        <taxon>Metazoa</taxon>
        <taxon>Chordata</taxon>
        <taxon>Craniata</taxon>
        <taxon>Vertebrata</taxon>
        <taxon>Euteleostomi</taxon>
        <taxon>Actinopterygii</taxon>
        <taxon>Neopterygii</taxon>
        <taxon>Teleostei</taxon>
        <taxon>Anguilliformes</taxon>
        <taxon>Anguillidae</taxon>
        <taxon>Anguilla</taxon>
    </lineage>
</organism>
<reference evidence="1" key="2">
    <citation type="journal article" date="2015" name="Fish Shellfish Immunol.">
        <title>Early steps in the European eel (Anguilla anguilla)-Vibrio vulnificus interaction in the gills: Role of the RtxA13 toxin.</title>
        <authorList>
            <person name="Callol A."/>
            <person name="Pajuelo D."/>
            <person name="Ebbesson L."/>
            <person name="Teles M."/>
            <person name="MacKenzie S."/>
            <person name="Amaro C."/>
        </authorList>
    </citation>
    <scope>NUCLEOTIDE SEQUENCE</scope>
</reference>
<dbReference type="EMBL" id="GBXM01104882">
    <property type="protein sequence ID" value="JAH03695.1"/>
    <property type="molecule type" value="Transcribed_RNA"/>
</dbReference>
<name>A0A0E9PHX8_ANGAN</name>
<accession>A0A0E9PHX8</accession>
<dbReference type="AlphaFoldDB" id="A0A0E9PHX8"/>
<proteinExistence type="predicted"/>
<reference evidence="1" key="1">
    <citation type="submission" date="2014-11" db="EMBL/GenBank/DDBJ databases">
        <authorList>
            <person name="Amaro Gonzalez C."/>
        </authorList>
    </citation>
    <scope>NUCLEOTIDE SEQUENCE</scope>
</reference>
<protein>
    <submittedName>
        <fullName evidence="1">Uncharacterized protein</fullName>
    </submittedName>
</protein>
<sequence length="41" mass="4652">MPSVLRAHTFMNSVSQDFGMAYYLKVISRGAVFQSLYYCIG</sequence>
<evidence type="ECO:0000313" key="1">
    <source>
        <dbReference type="EMBL" id="JAH03695.1"/>
    </source>
</evidence>